<keyword evidence="2" id="KW-1185">Reference proteome</keyword>
<protein>
    <submittedName>
        <fullName evidence="1">NT-3 growth factor receptor</fullName>
    </submittedName>
</protein>
<proteinExistence type="predicted"/>
<organism evidence="1 2">
    <name type="scientific">Sphaerodactylus townsendi</name>
    <dbReference type="NCBI Taxonomy" id="933632"/>
    <lineage>
        <taxon>Eukaryota</taxon>
        <taxon>Metazoa</taxon>
        <taxon>Chordata</taxon>
        <taxon>Craniata</taxon>
        <taxon>Vertebrata</taxon>
        <taxon>Euteleostomi</taxon>
        <taxon>Lepidosauria</taxon>
        <taxon>Squamata</taxon>
        <taxon>Bifurcata</taxon>
        <taxon>Gekkota</taxon>
        <taxon>Sphaerodactylidae</taxon>
        <taxon>Sphaerodactylus</taxon>
    </lineage>
</organism>
<sequence length="122" mass="13369">MGDMGAGRDVDLPEISVSHINLTVCEGENAVITCNGSGSPLPDVDWMVVNLRSINTHQTNANWTNVHSINLTLVNVTNEDNGFLLTCIAENVVGMSNASVLLTVFCKLMEMKEIWGECYPKW</sequence>
<evidence type="ECO:0000313" key="2">
    <source>
        <dbReference type="Proteomes" id="UP000827872"/>
    </source>
</evidence>
<name>A0ACB8G716_9SAUR</name>
<gene>
    <name evidence="1" type="primary">NTRK3_2</name>
    <name evidence="1" type="ORF">K3G42_000631</name>
</gene>
<reference evidence="1" key="1">
    <citation type="submission" date="2021-08" db="EMBL/GenBank/DDBJ databases">
        <title>The first chromosome-level gecko genome reveals the dynamic sex chromosomes of Neotropical dwarf geckos (Sphaerodactylidae: Sphaerodactylus).</title>
        <authorList>
            <person name="Pinto B.J."/>
            <person name="Keating S.E."/>
            <person name="Gamble T."/>
        </authorList>
    </citation>
    <scope>NUCLEOTIDE SEQUENCE</scope>
    <source>
        <strain evidence="1">TG3544</strain>
    </source>
</reference>
<evidence type="ECO:0000313" key="1">
    <source>
        <dbReference type="EMBL" id="KAH8015265.1"/>
    </source>
</evidence>
<dbReference type="EMBL" id="CM037614">
    <property type="protein sequence ID" value="KAH8015265.1"/>
    <property type="molecule type" value="Genomic_DNA"/>
</dbReference>
<keyword evidence="1" id="KW-0675">Receptor</keyword>
<accession>A0ACB8G716</accession>
<comment type="caution">
    <text evidence="1">The sequence shown here is derived from an EMBL/GenBank/DDBJ whole genome shotgun (WGS) entry which is preliminary data.</text>
</comment>
<dbReference type="Proteomes" id="UP000827872">
    <property type="component" value="Linkage Group LG01"/>
</dbReference>